<gene>
    <name evidence="7" type="ORF">HPULCUR_010696</name>
</gene>
<dbReference type="PANTHER" id="PTHR13556">
    <property type="entry name" value="TRANSCRIPTIONAL ADAPTER 3-RELATED"/>
    <property type="match status" value="1"/>
</dbReference>
<proteinExistence type="inferred from homology"/>
<evidence type="ECO:0000313" key="7">
    <source>
        <dbReference type="EMBL" id="GAA5805182.1"/>
    </source>
</evidence>
<dbReference type="PANTHER" id="PTHR13556:SF2">
    <property type="entry name" value="TRANSCRIPTIONAL ADAPTER 3"/>
    <property type="match status" value="1"/>
</dbReference>
<evidence type="ECO:0000256" key="6">
    <source>
        <dbReference type="SAM" id="MobiDB-lite"/>
    </source>
</evidence>
<feature type="region of interest" description="Disordered" evidence="6">
    <location>
        <begin position="120"/>
        <end position="247"/>
    </location>
</feature>
<feature type="compositionally biased region" description="Acidic residues" evidence="6">
    <location>
        <begin position="383"/>
        <end position="392"/>
    </location>
</feature>
<dbReference type="InterPro" id="IPR019340">
    <property type="entry name" value="Histone_AcTrfase_su3"/>
</dbReference>
<feature type="compositionally biased region" description="Low complexity" evidence="6">
    <location>
        <begin position="183"/>
        <end position="195"/>
    </location>
</feature>
<comment type="caution">
    <text evidence="7">The sequence shown here is derived from an EMBL/GenBank/DDBJ whole genome shotgun (WGS) entry which is preliminary data.</text>
</comment>
<keyword evidence="4" id="KW-0804">Transcription</keyword>
<keyword evidence="3" id="KW-0805">Transcription regulation</keyword>
<accession>A0ABP9YDZ2</accession>
<comment type="similarity">
    <text evidence="2">Belongs to the NGG1 family.</text>
</comment>
<name>A0ABP9YDZ2_9FUNG</name>
<protein>
    <submittedName>
        <fullName evidence="7">Uncharacterized protein</fullName>
    </submittedName>
</protein>
<feature type="compositionally biased region" description="Basic and acidic residues" evidence="6">
    <location>
        <begin position="154"/>
        <end position="171"/>
    </location>
</feature>
<reference evidence="7 8" key="1">
    <citation type="submission" date="2024-04" db="EMBL/GenBank/DDBJ databases">
        <title>genome sequences of Mucor flavus KT1a and Helicostylum pulchrum KT1b strains isolation_sourced from the surface of a dry-aged beef.</title>
        <authorList>
            <person name="Toyotome T."/>
            <person name="Hosono M."/>
            <person name="Torimaru M."/>
            <person name="Fukuda K."/>
            <person name="Mikami N."/>
        </authorList>
    </citation>
    <scope>NUCLEOTIDE SEQUENCE [LARGE SCALE GENOMIC DNA]</scope>
    <source>
        <strain evidence="7 8">KT1b</strain>
    </source>
</reference>
<evidence type="ECO:0000313" key="8">
    <source>
        <dbReference type="Proteomes" id="UP001476247"/>
    </source>
</evidence>
<keyword evidence="8" id="KW-1185">Reference proteome</keyword>
<comment type="subcellular location">
    <subcellularLocation>
        <location evidence="1">Nucleus</location>
    </subcellularLocation>
</comment>
<feature type="region of interest" description="Disordered" evidence="6">
    <location>
        <begin position="379"/>
        <end position="402"/>
    </location>
</feature>
<feature type="compositionally biased region" description="Basic and acidic residues" evidence="6">
    <location>
        <begin position="238"/>
        <end position="247"/>
    </location>
</feature>
<organism evidence="7 8">
    <name type="scientific">Helicostylum pulchrum</name>
    <dbReference type="NCBI Taxonomy" id="562976"/>
    <lineage>
        <taxon>Eukaryota</taxon>
        <taxon>Fungi</taxon>
        <taxon>Fungi incertae sedis</taxon>
        <taxon>Mucoromycota</taxon>
        <taxon>Mucoromycotina</taxon>
        <taxon>Mucoromycetes</taxon>
        <taxon>Mucorales</taxon>
        <taxon>Mucorineae</taxon>
        <taxon>Mucoraceae</taxon>
        <taxon>Helicostylum</taxon>
    </lineage>
</organism>
<feature type="compositionally biased region" description="Low complexity" evidence="6">
    <location>
        <begin position="221"/>
        <end position="237"/>
    </location>
</feature>
<evidence type="ECO:0000256" key="5">
    <source>
        <dbReference type="ARBA" id="ARBA00023242"/>
    </source>
</evidence>
<feature type="compositionally biased region" description="Polar residues" evidence="6">
    <location>
        <begin position="131"/>
        <end position="142"/>
    </location>
</feature>
<feature type="compositionally biased region" description="Basic residues" evidence="6">
    <location>
        <begin position="206"/>
        <end position="216"/>
    </location>
</feature>
<sequence length="565" mass="64680">MNTDLTRQYNLPTPVSNSTASIIEQYKQNLNNQNTHNDNNATTGNNINHPSSIPDLQDLLNMKADLEALLPLSESRVKDLKRDLSHLDRNVKIRDNETSGKNMNVIMEKMKIKQELGSNKMNQDTSDDLHSSNIPKNESSRQAALETIRRRRKREETENLDDVTRRSESPHHIIKLKKMDGFPSLASQNNPSASSSPPPKQSNEPKKKKSSTHARAQHLAGGESSKQGKQNSKQKNIQQEKEEVDFVRVKPKDQTPIATFWAALEPYFRSLSEEDRAFLLEKSDNNKPFLIPPLGQYYAEQWAEEDQAVGFGSHTRSPSRQGLDHPPPTPHHKLKYLQNEITDENLLQDDIGSGTLTERLLSSLVQEELLDPSEAKVIQNQSDDNDDPMSDVETERQPNHHGRTIVELSSDPTDEIVGFEERLRRELRYAGLFAEDDVDWNAKEDDEICAELRTLGRELKEQIKINDFRKKKLLQVVDTQLQFEQYRQVLDTLDSQVEQGYMKRFRLQKSKKRKTTGPKTMLSENAIFAMDKRKTWINALGAIFKDKNLIMPTKSIYSQDENSSS</sequence>
<keyword evidence="5" id="KW-0539">Nucleus</keyword>
<evidence type="ECO:0000256" key="4">
    <source>
        <dbReference type="ARBA" id="ARBA00023163"/>
    </source>
</evidence>
<evidence type="ECO:0000256" key="3">
    <source>
        <dbReference type="ARBA" id="ARBA00023015"/>
    </source>
</evidence>
<evidence type="ECO:0000256" key="1">
    <source>
        <dbReference type="ARBA" id="ARBA00004123"/>
    </source>
</evidence>
<dbReference type="Proteomes" id="UP001476247">
    <property type="component" value="Unassembled WGS sequence"/>
</dbReference>
<dbReference type="EMBL" id="BAABUJ010000042">
    <property type="protein sequence ID" value="GAA5805182.1"/>
    <property type="molecule type" value="Genomic_DNA"/>
</dbReference>
<evidence type="ECO:0000256" key="2">
    <source>
        <dbReference type="ARBA" id="ARBA00005330"/>
    </source>
</evidence>
<dbReference type="Pfam" id="PF10198">
    <property type="entry name" value="Ada3"/>
    <property type="match status" value="1"/>
</dbReference>